<dbReference type="Proteomes" id="UP001061889">
    <property type="component" value="Segment"/>
</dbReference>
<name>A0A976MGI0_9CAUD</name>
<keyword evidence="2" id="KW-1185">Reference proteome</keyword>
<accession>A0A976MGI0</accession>
<reference evidence="1" key="1">
    <citation type="submission" date="2021-11" db="EMBL/GenBank/DDBJ databases">
        <title>Phage-based biocontrol of nitrification in agricultural soil.</title>
        <authorList>
            <person name="Muniesa M."/>
            <person name="Quiros P."/>
            <person name="Salaet I."/>
        </authorList>
    </citation>
    <scope>NUCLEOTIDE SEQUENCE</scope>
</reference>
<evidence type="ECO:0000313" key="1">
    <source>
        <dbReference type="EMBL" id="UMO77824.1"/>
    </source>
</evidence>
<protein>
    <submittedName>
        <fullName evidence="1">Uncharacterized protein</fullName>
    </submittedName>
</protein>
<sequence>MDEIKFSADQFRWLRKMFPNQIWGPGTPHVTMVYYNGQQSVIEAIKRHTHGIQAIQGIPEE</sequence>
<evidence type="ECO:0000313" key="2">
    <source>
        <dbReference type="Proteomes" id="UP001061889"/>
    </source>
</evidence>
<proteinExistence type="predicted"/>
<organism evidence="1 2">
    <name type="scientific">Bacteriophage Phi NF-1</name>
    <dbReference type="NCBI Taxonomy" id="2900273"/>
    <lineage>
        <taxon>Viruses</taxon>
        <taxon>Duplodnaviria</taxon>
        <taxon>Heunggongvirae</taxon>
        <taxon>Uroviricota</taxon>
        <taxon>Caudoviricetes</taxon>
        <taxon>Autographivirales</taxon>
        <taxon>Autoscriptoviridae</taxon>
        <taxon>Catalonvirus</taxon>
        <taxon>Catalonvirus NF1</taxon>
    </lineage>
</organism>
<dbReference type="EMBL" id="OL634959">
    <property type="protein sequence ID" value="UMO77824.1"/>
    <property type="molecule type" value="Genomic_DNA"/>
</dbReference>